<keyword evidence="1" id="KW-1133">Transmembrane helix</keyword>
<dbReference type="AlphaFoldDB" id="A0A1D8P924"/>
<dbReference type="RefSeq" id="WP_070237203.1">
    <property type="nucleotide sequence ID" value="NZ_CP017478.1"/>
</dbReference>
<reference evidence="2 3" key="1">
    <citation type="submission" date="2016-10" db="EMBL/GenBank/DDBJ databases">
        <title>Lutibacter sp. LPB0138, isolated from marine gastropod.</title>
        <authorList>
            <person name="Kim E."/>
            <person name="Yi H."/>
        </authorList>
    </citation>
    <scope>NUCLEOTIDE SEQUENCE [LARGE SCALE GENOMIC DNA]</scope>
    <source>
        <strain evidence="2 3">LPB0138</strain>
    </source>
</reference>
<keyword evidence="3" id="KW-1185">Reference proteome</keyword>
<sequence length="216" mass="24225">MPNKEKNSLYSQILAAIVIAIVAGSTTPWWWPEIKSFFGAQDTEIKDSIKPKEDYSSDSKCAEPWKWDAISQKCIMEVVIPAKSFSIPLETAINKVEGRIDFYTNVERLPNDSQNNAVYKNHTGAVQVVIPIMLGNRMVGSQYEVIYSTNKGSICKLSSLPETTGWLKKMRVAYSIRLDTDCNNNGDFCQTSLVQSGKRVHIKTNEFTVTIGEDCN</sequence>
<keyword evidence="1" id="KW-0812">Transmembrane</keyword>
<feature type="transmembrane region" description="Helical" evidence="1">
    <location>
        <begin position="12"/>
        <end position="31"/>
    </location>
</feature>
<dbReference type="EMBL" id="CP017478">
    <property type="protein sequence ID" value="AOW21039.1"/>
    <property type="molecule type" value="Genomic_DNA"/>
</dbReference>
<gene>
    <name evidence="2" type="ORF">LPB138_10260</name>
</gene>
<evidence type="ECO:0000313" key="2">
    <source>
        <dbReference type="EMBL" id="AOW21039.1"/>
    </source>
</evidence>
<evidence type="ECO:0000256" key="1">
    <source>
        <dbReference type="SAM" id="Phobius"/>
    </source>
</evidence>
<accession>A0A1D8P924</accession>
<proteinExistence type="predicted"/>
<keyword evidence="1" id="KW-0472">Membrane</keyword>
<dbReference type="KEGG" id="lul:LPB138_10260"/>
<dbReference type="Proteomes" id="UP000176050">
    <property type="component" value="Chromosome"/>
</dbReference>
<organism evidence="2 3">
    <name type="scientific">Urechidicola croceus</name>
    <dbReference type="NCBI Taxonomy" id="1850246"/>
    <lineage>
        <taxon>Bacteria</taxon>
        <taxon>Pseudomonadati</taxon>
        <taxon>Bacteroidota</taxon>
        <taxon>Flavobacteriia</taxon>
        <taxon>Flavobacteriales</taxon>
        <taxon>Flavobacteriaceae</taxon>
        <taxon>Urechidicola</taxon>
    </lineage>
</organism>
<evidence type="ECO:0000313" key="3">
    <source>
        <dbReference type="Proteomes" id="UP000176050"/>
    </source>
</evidence>
<name>A0A1D8P924_9FLAO</name>
<protein>
    <submittedName>
        <fullName evidence="2">Uncharacterized protein</fullName>
    </submittedName>
</protein>